<proteinExistence type="inferred from homology"/>
<evidence type="ECO:0000313" key="12">
    <source>
        <dbReference type="Proteomes" id="UP001286313"/>
    </source>
</evidence>
<keyword evidence="5" id="KW-0735">Signal-anchor</keyword>
<dbReference type="Proteomes" id="UP001286313">
    <property type="component" value="Unassembled WGS sequence"/>
</dbReference>
<dbReference type="EMBL" id="JAWQEG010000042">
    <property type="protein sequence ID" value="KAK3895380.1"/>
    <property type="molecule type" value="Genomic_DNA"/>
</dbReference>
<keyword evidence="12" id="KW-1185">Reference proteome</keyword>
<evidence type="ECO:0000256" key="1">
    <source>
        <dbReference type="ARBA" id="ARBA00004648"/>
    </source>
</evidence>
<dbReference type="GO" id="GO:0005789">
    <property type="term" value="C:endoplasmic reticulum membrane"/>
    <property type="evidence" value="ECO:0007669"/>
    <property type="project" value="UniProtKB-SubCell"/>
</dbReference>
<dbReference type="Pfam" id="PF14875">
    <property type="entry name" value="PIP49_N"/>
    <property type="match status" value="1"/>
</dbReference>
<keyword evidence="3" id="KW-0812">Transmembrane</keyword>
<dbReference type="InterPro" id="IPR022049">
    <property type="entry name" value="FAM69_kinase_dom"/>
</dbReference>
<dbReference type="AlphaFoldDB" id="A0AAE1GMF2"/>
<reference evidence="11" key="1">
    <citation type="submission" date="2023-10" db="EMBL/GenBank/DDBJ databases">
        <title>Genome assemblies of two species of porcelain crab, Petrolisthes cinctipes and Petrolisthes manimaculis (Anomura: Porcellanidae).</title>
        <authorList>
            <person name="Angst P."/>
        </authorList>
    </citation>
    <scope>NUCLEOTIDE SEQUENCE</scope>
    <source>
        <strain evidence="11">PB745_01</strain>
        <tissue evidence="11">Gill</tissue>
    </source>
</reference>
<evidence type="ECO:0000256" key="8">
    <source>
        <dbReference type="ARBA" id="ARBA00023157"/>
    </source>
</evidence>
<keyword evidence="4" id="KW-0256">Endoplasmic reticulum</keyword>
<evidence type="ECO:0000256" key="5">
    <source>
        <dbReference type="ARBA" id="ARBA00022968"/>
    </source>
</evidence>
<evidence type="ECO:0000313" key="11">
    <source>
        <dbReference type="EMBL" id="KAK3895380.1"/>
    </source>
</evidence>
<evidence type="ECO:0008006" key="13">
    <source>
        <dbReference type="Google" id="ProtNLM"/>
    </source>
</evidence>
<comment type="caution">
    <text evidence="11">The sequence shown here is derived from an EMBL/GenBank/DDBJ whole genome shotgun (WGS) entry which is preliminary data.</text>
</comment>
<gene>
    <name evidence="11" type="ORF">Pcinc_000908</name>
</gene>
<keyword evidence="8" id="KW-1015">Disulfide bond</keyword>
<evidence type="ECO:0000256" key="3">
    <source>
        <dbReference type="ARBA" id="ARBA00022692"/>
    </source>
</evidence>
<evidence type="ECO:0000256" key="2">
    <source>
        <dbReference type="ARBA" id="ARBA00006338"/>
    </source>
</evidence>
<comment type="similarity">
    <text evidence="2">Belongs to the DIPK family.</text>
</comment>
<accession>A0AAE1GMF2</accession>
<dbReference type="PANTHER" id="PTHR21093">
    <property type="entry name" value="DIVERGENT PROTEIN KINASE DOMAIN 1C-RELATED"/>
    <property type="match status" value="1"/>
</dbReference>
<dbReference type="Pfam" id="PF12260">
    <property type="entry name" value="PIP49_C"/>
    <property type="match status" value="1"/>
</dbReference>
<protein>
    <recommendedName>
        <fullName evidence="13">Protein FAM69C</fullName>
    </recommendedName>
</protein>
<dbReference type="PANTHER" id="PTHR21093:SF2">
    <property type="entry name" value="DIVERGENT PROTEIN KINASE DOMAIN 1C"/>
    <property type="match status" value="1"/>
</dbReference>
<sequence length="398" mass="45691">MIMNKRKRRKCMFWSGVVGSITTVLVVVAVRDVLLASSLICTTYDIINNHISSLCSETNLLGGQELCRELCVDDIASKITCHTFHLNKPAVFTLDNGSKKVIKAVIKMEDQKVPMEEVSGEEEEVYWKLKKSKQYFPRKEELLNMVNVHVKNFLGNEVSPEVINKLVNHSHLYQSEKESLDTHRNFWLLIEDHEFLTAVIFEKLKIFPSILGTCGTYYSMQHFEPLTKNAMRPFKLTWRNRIWKGLDILRYISHLETIWREPLHLCDVKHDHFGWDHEGNLVFLDLDAVLPESSLLRTMESTPHCSGNDDCSYFDCMGRCHLRTSKCELERTNTNLQVVCDKVFLGNTEGLLSLYGLLVSEEATGELVEALELCKTNRGMTIDGMMDVLTRASNALMY</sequence>
<feature type="domain" description="FAM69 protein-kinase" evidence="9">
    <location>
        <begin position="186"/>
        <end position="376"/>
    </location>
</feature>
<organism evidence="11 12">
    <name type="scientific">Petrolisthes cinctipes</name>
    <name type="common">Flat porcelain crab</name>
    <dbReference type="NCBI Taxonomy" id="88211"/>
    <lineage>
        <taxon>Eukaryota</taxon>
        <taxon>Metazoa</taxon>
        <taxon>Ecdysozoa</taxon>
        <taxon>Arthropoda</taxon>
        <taxon>Crustacea</taxon>
        <taxon>Multicrustacea</taxon>
        <taxon>Malacostraca</taxon>
        <taxon>Eumalacostraca</taxon>
        <taxon>Eucarida</taxon>
        <taxon>Decapoda</taxon>
        <taxon>Pleocyemata</taxon>
        <taxon>Anomura</taxon>
        <taxon>Galatheoidea</taxon>
        <taxon>Porcellanidae</taxon>
        <taxon>Petrolisthes</taxon>
    </lineage>
</organism>
<dbReference type="InterPro" id="IPR029244">
    <property type="entry name" value="FAM69_N"/>
</dbReference>
<comment type="subcellular location">
    <subcellularLocation>
        <location evidence="1">Endoplasmic reticulum membrane</location>
        <topology evidence="1">Single-pass type II membrane protein</topology>
    </subcellularLocation>
</comment>
<name>A0AAE1GMF2_PETCI</name>
<keyword evidence="7" id="KW-0472">Membrane</keyword>
<evidence type="ECO:0000259" key="10">
    <source>
        <dbReference type="Pfam" id="PF14875"/>
    </source>
</evidence>
<evidence type="ECO:0000259" key="9">
    <source>
        <dbReference type="Pfam" id="PF12260"/>
    </source>
</evidence>
<evidence type="ECO:0000256" key="4">
    <source>
        <dbReference type="ARBA" id="ARBA00022824"/>
    </source>
</evidence>
<evidence type="ECO:0000256" key="6">
    <source>
        <dbReference type="ARBA" id="ARBA00022989"/>
    </source>
</evidence>
<feature type="domain" description="FAM69 N-terminal" evidence="10">
    <location>
        <begin position="40"/>
        <end position="168"/>
    </location>
</feature>
<keyword evidence="6" id="KW-1133">Transmembrane helix</keyword>
<evidence type="ECO:0000256" key="7">
    <source>
        <dbReference type="ARBA" id="ARBA00023136"/>
    </source>
</evidence>